<dbReference type="RefSeq" id="WP_319834203.1">
    <property type="nucleotide sequence ID" value="NZ_CP138858.1"/>
</dbReference>
<keyword evidence="3 5" id="KW-0472">Membrane</keyword>
<organism evidence="6 7">
    <name type="scientific">Coraliomargarita algicola</name>
    <dbReference type="NCBI Taxonomy" id="3092156"/>
    <lineage>
        <taxon>Bacteria</taxon>
        <taxon>Pseudomonadati</taxon>
        <taxon>Verrucomicrobiota</taxon>
        <taxon>Opitutia</taxon>
        <taxon>Puniceicoccales</taxon>
        <taxon>Coraliomargaritaceae</taxon>
        <taxon>Coraliomargarita</taxon>
    </lineage>
</organism>
<dbReference type="InterPro" id="IPR027304">
    <property type="entry name" value="Trigger_fact/SurA_dom_sf"/>
</dbReference>
<dbReference type="EMBL" id="CP138858">
    <property type="protein sequence ID" value="WPJ97359.1"/>
    <property type="molecule type" value="Genomic_DNA"/>
</dbReference>
<keyword evidence="7" id="KW-1185">Reference proteome</keyword>
<gene>
    <name evidence="6" type="ORF">SH580_06510</name>
</gene>
<accession>A0ABZ0RQ38</accession>
<name>A0ABZ0RQ38_9BACT</name>
<reference evidence="6 7" key="1">
    <citation type="submission" date="2023-11" db="EMBL/GenBank/DDBJ databases">
        <title>Coraliomargarita sp. nov., isolated from marine algae.</title>
        <authorList>
            <person name="Lee J.K."/>
            <person name="Baek J.H."/>
            <person name="Kim J.M."/>
            <person name="Choi D.G."/>
            <person name="Jeon C.O."/>
        </authorList>
    </citation>
    <scope>NUCLEOTIDE SEQUENCE [LARGE SCALE GENOMIC DNA]</scope>
    <source>
        <strain evidence="6 7">J2-16</strain>
    </source>
</reference>
<keyword evidence="2" id="KW-1003">Cell membrane</keyword>
<evidence type="ECO:0000256" key="4">
    <source>
        <dbReference type="ARBA" id="ARBA00023186"/>
    </source>
</evidence>
<keyword evidence="5" id="KW-0812">Transmembrane</keyword>
<feature type="transmembrane region" description="Helical" evidence="5">
    <location>
        <begin position="12"/>
        <end position="33"/>
    </location>
</feature>
<dbReference type="PANTHER" id="PTHR47529">
    <property type="entry name" value="PEPTIDYL-PROLYL CIS-TRANS ISOMERASE D"/>
    <property type="match status" value="1"/>
</dbReference>
<dbReference type="SUPFAM" id="SSF109998">
    <property type="entry name" value="Triger factor/SurA peptide-binding domain-like"/>
    <property type="match status" value="1"/>
</dbReference>
<protein>
    <recommendedName>
        <fullName evidence="8">PpiC domain-containing protein</fullName>
    </recommendedName>
</protein>
<comment type="subcellular location">
    <subcellularLocation>
        <location evidence="1">Cell membrane</location>
    </subcellularLocation>
</comment>
<evidence type="ECO:0000256" key="2">
    <source>
        <dbReference type="ARBA" id="ARBA00022475"/>
    </source>
</evidence>
<evidence type="ECO:0000256" key="3">
    <source>
        <dbReference type="ARBA" id="ARBA00023136"/>
    </source>
</evidence>
<dbReference type="Proteomes" id="UP001324993">
    <property type="component" value="Chromosome"/>
</dbReference>
<dbReference type="PANTHER" id="PTHR47529:SF1">
    <property type="entry name" value="PERIPLASMIC CHAPERONE PPID"/>
    <property type="match status" value="1"/>
</dbReference>
<keyword evidence="5" id="KW-1133">Transmembrane helix</keyword>
<evidence type="ECO:0000313" key="6">
    <source>
        <dbReference type="EMBL" id="WPJ97359.1"/>
    </source>
</evidence>
<dbReference type="InterPro" id="IPR052029">
    <property type="entry name" value="PpiD_chaperone"/>
</dbReference>
<evidence type="ECO:0000256" key="5">
    <source>
        <dbReference type="SAM" id="Phobius"/>
    </source>
</evidence>
<proteinExistence type="predicted"/>
<evidence type="ECO:0008006" key="8">
    <source>
        <dbReference type="Google" id="ProtNLM"/>
    </source>
</evidence>
<sequence length="555" mass="61347">MISWIQHHLIRHGRWIFLSLLAIIIVAFVFTIGNTPGCTTDRSGYQENLFYGIDLNAPREREVIIEKVQLSAYLNGQQIRSDEQFQSQLTSRIALLHLADELGVPAPSQETLADYITTKNAFRGPDGKFSADAYTSFVDNMESNPRAQKGLVLLVLEEDYRINQIGSVLAGPGYLLPSEALAQTQRNRTEFTLATAEINYASFAPEIAADETALREYYENNKLRYEIPERIKASYVFFEDSKYASQITEATEAELREHFIANRAQFVADFEANKPEPAEGEEADADTAVTFADVREAVAQSYLTEQEARIANEAAQAFAYSLYRDEIKRDSAAFNELLNKSGVSLTKIEPYTLAGARQRALSPELLESAFKLGGNRYFSDAYAIEGGYAVLIYEGRIAPEIPAFESVQAEVTADYKADEKRRLFNEKGESLKSELEAKIAAGTEFVAAAEALGLKAQAFDTFSTQEAPSELNRSALQTAQGMQAGEISPMLTTGGTGLFVYVKDKTVPEIASDDEDLAQAEEYLARFAAYTSGASFANELVFHGLPDEASEDLSE</sequence>
<keyword evidence="4" id="KW-0143">Chaperone</keyword>
<evidence type="ECO:0000313" key="7">
    <source>
        <dbReference type="Proteomes" id="UP001324993"/>
    </source>
</evidence>
<evidence type="ECO:0000256" key="1">
    <source>
        <dbReference type="ARBA" id="ARBA00004236"/>
    </source>
</evidence>